<evidence type="ECO:0000256" key="7">
    <source>
        <dbReference type="SAM" id="Phobius"/>
    </source>
</evidence>
<feature type="domain" description="Two component regulator three Y" evidence="9">
    <location>
        <begin position="705"/>
        <end position="765"/>
    </location>
</feature>
<proteinExistence type="predicted"/>
<dbReference type="EC" id="2.7.13.3" evidence="2"/>
<evidence type="ECO:0000259" key="8">
    <source>
        <dbReference type="Pfam" id="PF02518"/>
    </source>
</evidence>
<dbReference type="Proteomes" id="UP000613030">
    <property type="component" value="Unassembled WGS sequence"/>
</dbReference>
<dbReference type="Pfam" id="PF07495">
    <property type="entry name" value="Y_Y_Y"/>
    <property type="match status" value="1"/>
</dbReference>
<dbReference type="InterPro" id="IPR036890">
    <property type="entry name" value="HATPase_C_sf"/>
</dbReference>
<evidence type="ECO:0000256" key="3">
    <source>
        <dbReference type="ARBA" id="ARBA00022679"/>
    </source>
</evidence>
<dbReference type="SUPFAM" id="SSF63829">
    <property type="entry name" value="Calcium-dependent phosphotriesterase"/>
    <property type="match status" value="3"/>
</dbReference>
<feature type="domain" description="Histidine kinase/HSP90-like ATPase" evidence="8">
    <location>
        <begin position="935"/>
        <end position="1020"/>
    </location>
</feature>
<evidence type="ECO:0000313" key="11">
    <source>
        <dbReference type="Proteomes" id="UP000613030"/>
    </source>
</evidence>
<accession>A0ABS1KK04</accession>
<keyword evidence="3" id="KW-0808">Transferase</keyword>
<keyword evidence="5" id="KW-0902">Two-component regulatory system</keyword>
<sequence length="1029" mass="116922">MTNGYTDRKRYSPAPGKLSRRTGYDREKQKHVLCEVICMCRAFLLLILCLAASELLAQDEFYSIRNYTAVDGLPQSQVMGMVEDKNGYLWSGTTGGGLARYDGRDFKVYTTLDGLLGNQVVSLQFDRHDNLWILHPRGVTRFDGLHFRRFAAPPGTLVDRQFMSMYMLGDTLFMYSTSGKLSRIYSDTLMSWEKPLYKDVMLWGGHKAPGGEVCYYTSGDSNVFVIQTLKGLVTFPSGDVGKVYNLFNYKHDVFFKTPKGVYKLDIKNRGVVKVPWEMPNYVLLQDAKSNVLWTTTGMALLKETPPGVVPFRRDTVVKDVDMYHALVDSEGNTWFASNGRGLYKYFMQDFKRCSSENLRGVMSITKDRDGARWIGTMGKGLWKINHGKMKSYSDPKDTRRNAVLTVRQAPDGTIWAGTASGLGRYDAAKDCFQWFTRKDGLPGWSVTSVAFDGKGTYVSTGNGLSYFDGKTFKNFSTKDGLYTNGIWTTHYNPKSKTLFIGTEVGLNTLHNGKVDKVLMSEIENTSVLSINPLNDSLLLLGTGGAGIMVLNPNGAMRKLITTRDGLSSDFIYFAAIDDKGYIWVGTEKGINRVKLDRHFDVSENLHYDYDNGLAGVETNQNAFYLSPTEKYFGLVDGLYEFNNANTDKPRSFDVHLTDVLLLYGEYSARDYADSTYGFFRIPYKPSLPPDKNHVTFQFNRVDKRYSKSLKFKYILENFDKTWSRPSAVEQVTYSNLPPGEYTFRVMSTNNEGSWADTRIAYSFTVRSPFYQTASFLVGMFILVAGLVTLVMYVRVKQRVNRVMMMERIRQKEQETLRKEIARDFHDEMGNQLTRIINYVSLLKLNANGHTNGNGYNGTNGHDLYTKVEDSAKYLYSGTRDFIWSIDPVNDELSKLFIHIRDFGEKLFEEKNISFRAYNEVKEKIKLPYGFSREANLIFKEAMTNAFKSSGAKNVALTLKRDEEGFEMTFEDDGIGFLTDNIEKSNGLQNIRERATRINALLRIQSAKDQGTKIVLNFKLTKTLKYGLAI</sequence>
<feature type="transmembrane region" description="Helical" evidence="7">
    <location>
        <begin position="32"/>
        <end position="53"/>
    </location>
</feature>
<dbReference type="EMBL" id="JAERRB010000001">
    <property type="protein sequence ID" value="MBL0739786.1"/>
    <property type="molecule type" value="Genomic_DNA"/>
</dbReference>
<name>A0ABS1KK04_9BACT</name>
<comment type="caution">
    <text evidence="10">The sequence shown here is derived from an EMBL/GenBank/DDBJ whole genome shotgun (WGS) entry which is preliminary data.</text>
</comment>
<dbReference type="InterPro" id="IPR011123">
    <property type="entry name" value="Y_Y_Y"/>
</dbReference>
<dbReference type="InterPro" id="IPR013783">
    <property type="entry name" value="Ig-like_fold"/>
</dbReference>
<dbReference type="PANTHER" id="PTHR24421">
    <property type="entry name" value="NITRATE/NITRITE SENSOR PROTEIN NARX-RELATED"/>
    <property type="match status" value="1"/>
</dbReference>
<dbReference type="Gene3D" id="2.130.10.10">
    <property type="entry name" value="YVTN repeat-like/Quinoprotein amine dehydrogenase"/>
    <property type="match status" value="2"/>
</dbReference>
<evidence type="ECO:0000256" key="2">
    <source>
        <dbReference type="ARBA" id="ARBA00012438"/>
    </source>
</evidence>
<dbReference type="CDD" id="cd16917">
    <property type="entry name" value="HATPase_UhpB-NarQ-NarX-like"/>
    <property type="match status" value="1"/>
</dbReference>
<feature type="compositionally biased region" description="Basic and acidic residues" evidence="6">
    <location>
        <begin position="1"/>
        <end position="10"/>
    </location>
</feature>
<keyword evidence="11" id="KW-1185">Reference proteome</keyword>
<dbReference type="Pfam" id="PF02518">
    <property type="entry name" value="HATPase_c"/>
    <property type="match status" value="1"/>
</dbReference>
<feature type="region of interest" description="Disordered" evidence="6">
    <location>
        <begin position="1"/>
        <end position="22"/>
    </location>
</feature>
<dbReference type="SUPFAM" id="SSF55874">
    <property type="entry name" value="ATPase domain of HSP90 chaperone/DNA topoisomerase II/histidine kinase"/>
    <property type="match status" value="1"/>
</dbReference>
<evidence type="ECO:0000256" key="1">
    <source>
        <dbReference type="ARBA" id="ARBA00000085"/>
    </source>
</evidence>
<evidence type="ECO:0000256" key="4">
    <source>
        <dbReference type="ARBA" id="ARBA00022777"/>
    </source>
</evidence>
<evidence type="ECO:0000256" key="6">
    <source>
        <dbReference type="SAM" id="MobiDB-lite"/>
    </source>
</evidence>
<dbReference type="Pfam" id="PF07494">
    <property type="entry name" value="Reg_prop"/>
    <property type="match status" value="1"/>
</dbReference>
<dbReference type="PANTHER" id="PTHR24421:SF10">
    <property type="entry name" value="NITRATE_NITRITE SENSOR PROTEIN NARQ"/>
    <property type="match status" value="1"/>
</dbReference>
<comment type="catalytic activity">
    <reaction evidence="1">
        <text>ATP + protein L-histidine = ADP + protein N-phospho-L-histidine.</text>
        <dbReference type="EC" id="2.7.13.3"/>
    </reaction>
</comment>
<evidence type="ECO:0000259" key="9">
    <source>
        <dbReference type="Pfam" id="PF07495"/>
    </source>
</evidence>
<dbReference type="InterPro" id="IPR011110">
    <property type="entry name" value="Reg_prop"/>
</dbReference>
<keyword evidence="7" id="KW-0812">Transmembrane</keyword>
<dbReference type="InterPro" id="IPR050482">
    <property type="entry name" value="Sensor_HK_TwoCompSys"/>
</dbReference>
<keyword evidence="7" id="KW-0472">Membrane</keyword>
<organism evidence="10 11">
    <name type="scientific">Chryseolinea lacunae</name>
    <dbReference type="NCBI Taxonomy" id="2801331"/>
    <lineage>
        <taxon>Bacteria</taxon>
        <taxon>Pseudomonadati</taxon>
        <taxon>Bacteroidota</taxon>
        <taxon>Cytophagia</taxon>
        <taxon>Cytophagales</taxon>
        <taxon>Fulvivirgaceae</taxon>
        <taxon>Chryseolinea</taxon>
    </lineage>
</organism>
<dbReference type="Gene3D" id="3.30.565.10">
    <property type="entry name" value="Histidine kinase-like ATPase, C-terminal domain"/>
    <property type="match status" value="1"/>
</dbReference>
<feature type="transmembrane region" description="Helical" evidence="7">
    <location>
        <begin position="773"/>
        <end position="795"/>
    </location>
</feature>
<dbReference type="RefSeq" id="WP_202006755.1">
    <property type="nucleotide sequence ID" value="NZ_JAERRB010000001.1"/>
</dbReference>
<protein>
    <recommendedName>
        <fullName evidence="2">histidine kinase</fullName>
        <ecNumber evidence="2">2.7.13.3</ecNumber>
    </recommendedName>
</protein>
<keyword evidence="4" id="KW-0418">Kinase</keyword>
<gene>
    <name evidence="10" type="ORF">JI741_01090</name>
</gene>
<dbReference type="InterPro" id="IPR003594">
    <property type="entry name" value="HATPase_dom"/>
</dbReference>
<reference evidence="10 11" key="1">
    <citation type="submission" date="2021-01" db="EMBL/GenBank/DDBJ databases">
        <title>Chryseolinea sp. Jin1 Genome sequencing and assembly.</title>
        <authorList>
            <person name="Kim I."/>
        </authorList>
    </citation>
    <scope>NUCLEOTIDE SEQUENCE [LARGE SCALE GENOMIC DNA]</scope>
    <source>
        <strain evidence="10 11">Jin1</strain>
    </source>
</reference>
<evidence type="ECO:0000256" key="5">
    <source>
        <dbReference type="ARBA" id="ARBA00023012"/>
    </source>
</evidence>
<keyword evidence="7" id="KW-1133">Transmembrane helix</keyword>
<dbReference type="Gene3D" id="2.60.40.10">
    <property type="entry name" value="Immunoglobulins"/>
    <property type="match status" value="1"/>
</dbReference>
<evidence type="ECO:0000313" key="10">
    <source>
        <dbReference type="EMBL" id="MBL0739786.1"/>
    </source>
</evidence>
<dbReference type="InterPro" id="IPR015943">
    <property type="entry name" value="WD40/YVTN_repeat-like_dom_sf"/>
</dbReference>